<reference evidence="12" key="1">
    <citation type="submission" date="2017-09" db="EMBL/GenBank/DDBJ databases">
        <title>Depth-based differentiation of microbial function through sediment-hosted aquifers and enrichment of novel symbionts in the deep terrestrial subsurface.</title>
        <authorList>
            <person name="Probst A.J."/>
            <person name="Ladd B."/>
            <person name="Jarett J.K."/>
            <person name="Geller-Mcgrath D.E."/>
            <person name="Sieber C.M.K."/>
            <person name="Emerson J.B."/>
            <person name="Anantharaman K."/>
            <person name="Thomas B.C."/>
            <person name="Malmstrom R."/>
            <person name="Stieglmeier M."/>
            <person name="Klingl A."/>
            <person name="Woyke T."/>
            <person name="Ryan C.M."/>
            <person name="Banfield J.F."/>
        </authorList>
    </citation>
    <scope>NUCLEOTIDE SEQUENCE [LARGE SCALE GENOMIC DNA]</scope>
</reference>
<dbReference type="SUPFAM" id="SSF52943">
    <property type="entry name" value="ATP synthase (F1-ATPase), gamma subunit"/>
    <property type="match status" value="1"/>
</dbReference>
<evidence type="ECO:0000256" key="5">
    <source>
        <dbReference type="ARBA" id="ARBA00022781"/>
    </source>
</evidence>
<sequence>MINQRMIRGRIKSVKNTRKITKAMELVAASKMRRAVYSVLATRPYAKLSWDTINAISQVIDVSHHPLLSCRHQASKTLLLLFTSDRGLAGGFNNNMIKKMEGFIENELSEEIIEVVAIGKRGSDAMRKSGRNLIASFTNLTNHPKFEDILPLGRMVINEFIKGTYKEVWIAYTDFASAISQKPNILKLLPLGKAEDLKDIGEVGKQNELGIVNKKLIEYTFEPSPFAVLDRLLPRLIETMLYQALLESAASEHSARMMSMRNASDAASDMMDRLTFTYNQARQAGITREIAEISSGKAALE</sequence>
<evidence type="ECO:0000256" key="8">
    <source>
        <dbReference type="ARBA" id="ARBA00023196"/>
    </source>
</evidence>
<dbReference type="HAMAP" id="MF_00815">
    <property type="entry name" value="ATP_synth_gamma_bact"/>
    <property type="match status" value="1"/>
</dbReference>
<dbReference type="GO" id="GO:0005524">
    <property type="term" value="F:ATP binding"/>
    <property type="evidence" value="ECO:0007669"/>
    <property type="project" value="UniProtKB-UniRule"/>
</dbReference>
<keyword evidence="4 10" id="KW-0813">Transport</keyword>
<evidence type="ECO:0000256" key="1">
    <source>
        <dbReference type="ARBA" id="ARBA00003456"/>
    </source>
</evidence>
<dbReference type="NCBIfam" id="TIGR01146">
    <property type="entry name" value="ATPsyn_F1gamma"/>
    <property type="match status" value="1"/>
</dbReference>
<dbReference type="PANTHER" id="PTHR11693">
    <property type="entry name" value="ATP SYNTHASE GAMMA CHAIN"/>
    <property type="match status" value="1"/>
</dbReference>
<keyword evidence="7 10" id="KW-0472">Membrane</keyword>
<dbReference type="EMBL" id="PFWS01000001">
    <property type="protein sequence ID" value="PJA47791.1"/>
    <property type="molecule type" value="Genomic_DNA"/>
</dbReference>
<comment type="subunit">
    <text evidence="10">F-type ATPases have 2 components, CF(1) - the catalytic core - and CF(0) - the membrane proton channel. CF(1) has five subunits: alpha(3), beta(3), gamma(1), delta(1), epsilon(1). CF(0) has three main subunits: a, b and c.</text>
</comment>
<dbReference type="GO" id="GO:0042777">
    <property type="term" value="P:proton motive force-driven plasma membrane ATP synthesis"/>
    <property type="evidence" value="ECO:0007669"/>
    <property type="project" value="UniProtKB-UniRule"/>
</dbReference>
<dbReference type="Pfam" id="PF00231">
    <property type="entry name" value="ATP-synt"/>
    <property type="match status" value="1"/>
</dbReference>
<dbReference type="PRINTS" id="PR00126">
    <property type="entry name" value="ATPASEGAMMA"/>
</dbReference>
<dbReference type="Gene3D" id="1.10.287.80">
    <property type="entry name" value="ATP synthase, gamma subunit, helix hairpin domain"/>
    <property type="match status" value="2"/>
</dbReference>
<evidence type="ECO:0000256" key="10">
    <source>
        <dbReference type="HAMAP-Rule" id="MF_00815"/>
    </source>
</evidence>
<protein>
    <recommendedName>
        <fullName evidence="10">ATP synthase gamma chain</fullName>
    </recommendedName>
    <alternativeName>
        <fullName evidence="10">ATP synthase F1 sector gamma subunit</fullName>
    </alternativeName>
    <alternativeName>
        <fullName evidence="10">F-ATPase gamma subunit</fullName>
    </alternativeName>
</protein>
<evidence type="ECO:0000256" key="2">
    <source>
        <dbReference type="ARBA" id="ARBA00004170"/>
    </source>
</evidence>
<evidence type="ECO:0000313" key="12">
    <source>
        <dbReference type="Proteomes" id="UP000229749"/>
    </source>
</evidence>
<comment type="similarity">
    <text evidence="3 10">Belongs to the ATPase gamma chain family.</text>
</comment>
<dbReference type="AlphaFoldDB" id="A0A2M7XIJ8"/>
<comment type="function">
    <text evidence="1 10">Produces ATP from ADP in the presence of a proton gradient across the membrane. The gamma chain is believed to be important in regulating ATPase activity and the flow of protons through the CF(0) complex.</text>
</comment>
<name>A0A2M7XIJ8_9BACT</name>
<proteinExistence type="inferred from homology"/>
<evidence type="ECO:0000313" key="11">
    <source>
        <dbReference type="EMBL" id="PJA47791.1"/>
    </source>
</evidence>
<keyword evidence="5 10" id="KW-0375">Hydrogen ion transport</keyword>
<dbReference type="Proteomes" id="UP000229749">
    <property type="component" value="Unassembled WGS sequence"/>
</dbReference>
<evidence type="ECO:0000256" key="7">
    <source>
        <dbReference type="ARBA" id="ARBA00023136"/>
    </source>
</evidence>
<keyword evidence="9 10" id="KW-0066">ATP synthesis</keyword>
<keyword evidence="8 10" id="KW-0139">CF(1)</keyword>
<dbReference type="GO" id="GO:0046933">
    <property type="term" value="F:proton-transporting ATP synthase activity, rotational mechanism"/>
    <property type="evidence" value="ECO:0007669"/>
    <property type="project" value="UniProtKB-UniRule"/>
</dbReference>
<keyword evidence="10" id="KW-1003">Cell membrane</keyword>
<dbReference type="GO" id="GO:0045259">
    <property type="term" value="C:proton-transporting ATP synthase complex"/>
    <property type="evidence" value="ECO:0007669"/>
    <property type="project" value="UniProtKB-KW"/>
</dbReference>
<evidence type="ECO:0000256" key="9">
    <source>
        <dbReference type="ARBA" id="ARBA00023310"/>
    </source>
</evidence>
<accession>A0A2M7XIJ8</accession>
<comment type="caution">
    <text evidence="11">The sequence shown here is derived from an EMBL/GenBank/DDBJ whole genome shotgun (WGS) entry which is preliminary data.</text>
</comment>
<dbReference type="PANTHER" id="PTHR11693:SF22">
    <property type="entry name" value="ATP SYNTHASE SUBUNIT GAMMA, MITOCHONDRIAL"/>
    <property type="match status" value="1"/>
</dbReference>
<comment type="subcellular location">
    <subcellularLocation>
        <location evidence="10">Cell membrane</location>
        <topology evidence="10">Peripheral membrane protein</topology>
    </subcellularLocation>
    <subcellularLocation>
        <location evidence="2">Membrane</location>
        <topology evidence="2">Peripheral membrane protein</topology>
    </subcellularLocation>
</comment>
<evidence type="ECO:0000256" key="6">
    <source>
        <dbReference type="ARBA" id="ARBA00023065"/>
    </source>
</evidence>
<organism evidence="11 12">
    <name type="scientific">Candidatus Uhrbacteria bacterium CG_4_9_14_3_um_filter_36_7</name>
    <dbReference type="NCBI Taxonomy" id="1975033"/>
    <lineage>
        <taxon>Bacteria</taxon>
        <taxon>Candidatus Uhriibacteriota</taxon>
    </lineage>
</organism>
<dbReference type="InterPro" id="IPR000131">
    <property type="entry name" value="ATP_synth_F1_gsu"/>
</dbReference>
<dbReference type="CDD" id="cd12151">
    <property type="entry name" value="F1-ATPase_gamma"/>
    <property type="match status" value="1"/>
</dbReference>
<dbReference type="Gene3D" id="3.40.1380.10">
    <property type="match status" value="1"/>
</dbReference>
<gene>
    <name evidence="10 11" type="primary">atpG</name>
    <name evidence="11" type="ORF">CO172_00005</name>
</gene>
<evidence type="ECO:0000256" key="4">
    <source>
        <dbReference type="ARBA" id="ARBA00022448"/>
    </source>
</evidence>
<dbReference type="InterPro" id="IPR035968">
    <property type="entry name" value="ATP_synth_F1_ATPase_gsu"/>
</dbReference>
<evidence type="ECO:0000256" key="3">
    <source>
        <dbReference type="ARBA" id="ARBA00007681"/>
    </source>
</evidence>
<keyword evidence="6 10" id="KW-0406">Ion transport</keyword>
<dbReference type="GO" id="GO:0005886">
    <property type="term" value="C:plasma membrane"/>
    <property type="evidence" value="ECO:0007669"/>
    <property type="project" value="UniProtKB-SubCell"/>
</dbReference>